<dbReference type="KEGG" id="wei:EQG49_01470"/>
<feature type="transmembrane region" description="Helical" evidence="1">
    <location>
        <begin position="110"/>
        <end position="130"/>
    </location>
</feature>
<evidence type="ECO:0000313" key="3">
    <source>
        <dbReference type="Proteomes" id="UP000292886"/>
    </source>
</evidence>
<keyword evidence="1" id="KW-1133">Transmembrane helix</keyword>
<dbReference type="GO" id="GO:0003677">
    <property type="term" value="F:DNA binding"/>
    <property type="evidence" value="ECO:0007669"/>
    <property type="project" value="UniProtKB-KW"/>
</dbReference>
<dbReference type="EMBL" id="CP037940">
    <property type="protein sequence ID" value="QBO35219.1"/>
    <property type="molecule type" value="Genomic_DNA"/>
</dbReference>
<feature type="transmembrane region" description="Helical" evidence="1">
    <location>
        <begin position="6"/>
        <end position="26"/>
    </location>
</feature>
<evidence type="ECO:0000313" key="2">
    <source>
        <dbReference type="EMBL" id="QBO35219.1"/>
    </source>
</evidence>
<sequence>MLLNLLNVTVVFGGGLLLANLIALFYSRKWKWFIGSTVIELVVIMAFLYVSLPAKNLSTLLAVNLFLGFMASVINLMSLSVGDSLASMLESLMDRANSNHKNRKHTPSGFAKKYILITVLFVLLGIVLVATQSVTRVTSINNVYDTLPSKTENKSELLTSARDMPIAIAPDTAKRKMQQKFSVIPNSNMYSLGGITAQVYQGKYVYVATVEFNGFWRWLKNRDVPGYFIISATDVDAQPEFIQKPLKYSPSAYLNYDAARRIYAAFPTYASTGALNLELDDQGTPYYVQTLYKEYGVSGRMHFNEFKTAILNATTGQVKLYDANKAPKFVDAPITSAAANDMNEYFGRYGKGWWNQTSFGAKRGVKIPTDNGIYEGGKLTPLLDTKGQLMYFTDFTSGNSEQDSALGYSLINARTGKLTYYRDANSGIMDSDGAISIADKIYPEKKWEAKMPILYNIDGVPTWIISLLDSKGIFKKYVYINAIDNDIVIDGDSAQEALDGYRNELATKGSNNHSTDPTQMKDITGKVYRTATVSDTKQTIVSFVLAGRPTVFNVNTANAPDALFLQAGDEVSFKADVLDDTKVATIDTIEIKNFNK</sequence>
<feature type="transmembrane region" description="Helical" evidence="1">
    <location>
        <begin position="33"/>
        <end position="52"/>
    </location>
</feature>
<keyword evidence="1" id="KW-0472">Membrane</keyword>
<keyword evidence="1" id="KW-0812">Transmembrane</keyword>
<proteinExistence type="predicted"/>
<feature type="transmembrane region" description="Helical" evidence="1">
    <location>
        <begin position="64"/>
        <end position="89"/>
    </location>
</feature>
<evidence type="ECO:0000256" key="1">
    <source>
        <dbReference type="SAM" id="Phobius"/>
    </source>
</evidence>
<dbReference type="AlphaFoldDB" id="A0A4P6YRE6"/>
<protein>
    <submittedName>
        <fullName evidence="2">DNA-binding protein</fullName>
    </submittedName>
</protein>
<dbReference type="Proteomes" id="UP000292886">
    <property type="component" value="Chromosome"/>
</dbReference>
<accession>A0A4P6YRE6</accession>
<dbReference type="OrthoDB" id="3169575at2"/>
<gene>
    <name evidence="2" type="ORF">EQG49_01470</name>
</gene>
<organism evidence="2 3">
    <name type="scientific">Periweissella cryptocerci</name>
    <dbReference type="NCBI Taxonomy" id="2506420"/>
    <lineage>
        <taxon>Bacteria</taxon>
        <taxon>Bacillati</taxon>
        <taxon>Bacillota</taxon>
        <taxon>Bacilli</taxon>
        <taxon>Lactobacillales</taxon>
        <taxon>Lactobacillaceae</taxon>
        <taxon>Periweissella</taxon>
    </lineage>
</organism>
<name>A0A4P6YRE6_9LACO</name>
<keyword evidence="2" id="KW-0238">DNA-binding</keyword>
<keyword evidence="3" id="KW-1185">Reference proteome</keyword>
<dbReference type="RefSeq" id="WP_133362299.1">
    <property type="nucleotide sequence ID" value="NZ_CP037940.1"/>
</dbReference>
<reference evidence="3" key="1">
    <citation type="submission" date="2019-03" db="EMBL/GenBank/DDBJ databases">
        <title>Weissella sp. 26KH-42 Genome sequencing.</title>
        <authorList>
            <person name="Heo J."/>
            <person name="Kim S.-J."/>
            <person name="Kim J.-S."/>
            <person name="Hong S.-B."/>
            <person name="Kwon S.-W."/>
        </authorList>
    </citation>
    <scope>NUCLEOTIDE SEQUENCE [LARGE SCALE GENOMIC DNA]</scope>
    <source>
        <strain evidence="3">26KH-42</strain>
    </source>
</reference>